<reference evidence="1 2" key="1">
    <citation type="journal article" date="2023" name="Int. J. Mol. Sci.">
        <title>De Novo Assembly and Annotation of 11 Diverse Shrub Willow (Salix) Genomes Reveals Novel Gene Organization in Sex-Linked Regions.</title>
        <authorList>
            <person name="Hyden B."/>
            <person name="Feng K."/>
            <person name="Yates T.B."/>
            <person name="Jawdy S."/>
            <person name="Cereghino C."/>
            <person name="Smart L.B."/>
            <person name="Muchero W."/>
        </authorList>
    </citation>
    <scope>NUCLEOTIDE SEQUENCE [LARGE SCALE GENOMIC DNA]</scope>
    <source>
        <tissue evidence="1">Shoot tip</tissue>
    </source>
</reference>
<protein>
    <submittedName>
        <fullName evidence="1">Uncharacterized protein</fullName>
    </submittedName>
</protein>
<gene>
    <name evidence="1" type="ORF">OIU84_007209</name>
</gene>
<evidence type="ECO:0000313" key="2">
    <source>
        <dbReference type="Proteomes" id="UP001162972"/>
    </source>
</evidence>
<evidence type="ECO:0000313" key="1">
    <source>
        <dbReference type="EMBL" id="KAJ6410414.1"/>
    </source>
</evidence>
<accession>A0AAD6NZ60</accession>
<proteinExistence type="predicted"/>
<dbReference type="EMBL" id="JAPFFJ010000014">
    <property type="protein sequence ID" value="KAJ6410414.1"/>
    <property type="molecule type" value="Genomic_DNA"/>
</dbReference>
<organism evidence="1 2">
    <name type="scientific">Salix udensis</name>
    <dbReference type="NCBI Taxonomy" id="889485"/>
    <lineage>
        <taxon>Eukaryota</taxon>
        <taxon>Viridiplantae</taxon>
        <taxon>Streptophyta</taxon>
        <taxon>Embryophyta</taxon>
        <taxon>Tracheophyta</taxon>
        <taxon>Spermatophyta</taxon>
        <taxon>Magnoliopsida</taxon>
        <taxon>eudicotyledons</taxon>
        <taxon>Gunneridae</taxon>
        <taxon>Pentapetalae</taxon>
        <taxon>rosids</taxon>
        <taxon>fabids</taxon>
        <taxon>Malpighiales</taxon>
        <taxon>Salicaceae</taxon>
        <taxon>Saliceae</taxon>
        <taxon>Salix</taxon>
    </lineage>
</organism>
<dbReference type="Proteomes" id="UP001162972">
    <property type="component" value="Chromosome 15Z"/>
</dbReference>
<comment type="caution">
    <text evidence="1">The sequence shown here is derived from an EMBL/GenBank/DDBJ whole genome shotgun (WGS) entry which is preliminary data.</text>
</comment>
<name>A0AAD6NZ60_9ROSI</name>
<dbReference type="AlphaFoldDB" id="A0AAD6NZ60"/>
<sequence length="86" mass="10062">MKGKGWSFYKVCNSNNDEGQNRKTLSFPKPNSSKFDFFSKTLPFSDPKLSSRNRIWYVFCDFSISTRPAAPSLALMRRVTWRVWSI</sequence>
<keyword evidence="2" id="KW-1185">Reference proteome</keyword>